<evidence type="ECO:0000313" key="1">
    <source>
        <dbReference type="EMBL" id="GAH40130.1"/>
    </source>
</evidence>
<comment type="caution">
    <text evidence="1">The sequence shown here is derived from an EMBL/GenBank/DDBJ whole genome shotgun (WGS) entry which is preliminary data.</text>
</comment>
<proteinExistence type="predicted"/>
<gene>
    <name evidence="1" type="ORF">S03H2_18624</name>
</gene>
<protein>
    <submittedName>
        <fullName evidence="1">Uncharacterized protein</fullName>
    </submittedName>
</protein>
<name>X1G5M3_9ZZZZ</name>
<dbReference type="AlphaFoldDB" id="X1G5M3"/>
<feature type="non-terminal residue" evidence="1">
    <location>
        <position position="1"/>
    </location>
</feature>
<dbReference type="EMBL" id="BARU01009674">
    <property type="protein sequence ID" value="GAH40130.1"/>
    <property type="molecule type" value="Genomic_DNA"/>
</dbReference>
<reference evidence="1" key="1">
    <citation type="journal article" date="2014" name="Front. Microbiol.">
        <title>High frequency of phylogenetically diverse reductive dehalogenase-homologous genes in deep subseafloor sedimentary metagenomes.</title>
        <authorList>
            <person name="Kawai M."/>
            <person name="Futagami T."/>
            <person name="Toyoda A."/>
            <person name="Takaki Y."/>
            <person name="Nishi S."/>
            <person name="Hori S."/>
            <person name="Arai W."/>
            <person name="Tsubouchi T."/>
            <person name="Morono Y."/>
            <person name="Uchiyama I."/>
            <person name="Ito T."/>
            <person name="Fujiyama A."/>
            <person name="Inagaki F."/>
            <person name="Takami H."/>
        </authorList>
    </citation>
    <scope>NUCLEOTIDE SEQUENCE</scope>
    <source>
        <strain evidence="1">Expedition CK06-06</strain>
    </source>
</reference>
<accession>X1G5M3</accession>
<sequence>FLSLEDASVEAITGITVTVAGGIVTLVEGTPAWAAGDILNILVVGTE</sequence>
<organism evidence="1">
    <name type="scientific">marine sediment metagenome</name>
    <dbReference type="NCBI Taxonomy" id="412755"/>
    <lineage>
        <taxon>unclassified sequences</taxon>
        <taxon>metagenomes</taxon>
        <taxon>ecological metagenomes</taxon>
    </lineage>
</organism>